<dbReference type="Pfam" id="PF01743">
    <property type="entry name" value="PolyA_pol"/>
    <property type="match status" value="1"/>
</dbReference>
<keyword evidence="7" id="KW-1185">Reference proteome</keyword>
<proteinExistence type="inferred from homology"/>
<evidence type="ECO:0000259" key="5">
    <source>
        <dbReference type="Pfam" id="PF01743"/>
    </source>
</evidence>
<evidence type="ECO:0000256" key="1">
    <source>
        <dbReference type="ARBA" id="ARBA00007265"/>
    </source>
</evidence>
<sequence>MTRVELKERIDLTEKEQRIFNLLLDALRENNCDTRLRLAGGWVRDKLLGKDSEDIDIAIDNMTGSEFLVKFKNYFSKVEKKLNIHIIKSNPDNCKHLETRKMRLYNQWIDFAQLRKEEPDENSRIPKKVEFGTPEEDAFRRDLTINSLFYNIHTGLVEDFTGRGIDLKSGRVTTPLPAKTIYLTIQDNVREWVKHI</sequence>
<dbReference type="SUPFAM" id="SSF81301">
    <property type="entry name" value="Nucleotidyltransferase"/>
    <property type="match status" value="1"/>
</dbReference>
<dbReference type="PANTHER" id="PTHR13734">
    <property type="entry name" value="TRNA-NUCLEOTIDYLTRANSFERASE"/>
    <property type="match status" value="1"/>
</dbReference>
<dbReference type="InterPro" id="IPR043519">
    <property type="entry name" value="NT_sf"/>
</dbReference>
<reference evidence="6 7" key="1">
    <citation type="submission" date="2021-03" db="EMBL/GenBank/DDBJ databases">
        <authorList>
            <person name="King G.J."/>
            <person name="Bancroft I."/>
            <person name="Baten A."/>
            <person name="Bloomfield J."/>
            <person name="Borpatragohain P."/>
            <person name="He Z."/>
            <person name="Irish N."/>
            <person name="Irwin J."/>
            <person name="Liu K."/>
            <person name="Mauleon R.P."/>
            <person name="Moore J."/>
            <person name="Morris R."/>
            <person name="Ostergaard L."/>
            <person name="Wang B."/>
            <person name="Wells R."/>
        </authorList>
    </citation>
    <scope>NUCLEOTIDE SEQUENCE [LARGE SCALE GENOMIC DNA]</scope>
    <source>
        <strain evidence="6">R-o-18</strain>
        <tissue evidence="6">Leaf</tissue>
    </source>
</reference>
<gene>
    <name evidence="6" type="primary">A06p008570.1_BraROA</name>
    <name evidence="6" type="ORF">IGI04_021757</name>
</gene>
<evidence type="ECO:0000256" key="3">
    <source>
        <dbReference type="ARBA" id="ARBA00022884"/>
    </source>
</evidence>
<protein>
    <recommendedName>
        <fullName evidence="5">Poly A polymerase head domain-containing protein</fullName>
    </recommendedName>
</protein>
<dbReference type="Proteomes" id="UP000823674">
    <property type="component" value="Chromosome A06"/>
</dbReference>
<dbReference type="Gene3D" id="3.30.460.10">
    <property type="entry name" value="Beta Polymerase, domain 2"/>
    <property type="match status" value="1"/>
</dbReference>
<evidence type="ECO:0000313" key="6">
    <source>
        <dbReference type="EMBL" id="KAG5391794.1"/>
    </source>
</evidence>
<keyword evidence="3 4" id="KW-0694">RNA-binding</keyword>
<organism evidence="6 7">
    <name type="scientific">Brassica rapa subsp. trilocularis</name>
    <dbReference type="NCBI Taxonomy" id="1813537"/>
    <lineage>
        <taxon>Eukaryota</taxon>
        <taxon>Viridiplantae</taxon>
        <taxon>Streptophyta</taxon>
        <taxon>Embryophyta</taxon>
        <taxon>Tracheophyta</taxon>
        <taxon>Spermatophyta</taxon>
        <taxon>Magnoliopsida</taxon>
        <taxon>eudicotyledons</taxon>
        <taxon>Gunneridae</taxon>
        <taxon>Pentapetalae</taxon>
        <taxon>rosids</taxon>
        <taxon>malvids</taxon>
        <taxon>Brassicales</taxon>
        <taxon>Brassicaceae</taxon>
        <taxon>Brassiceae</taxon>
        <taxon>Brassica</taxon>
    </lineage>
</organism>
<dbReference type="CDD" id="cd05398">
    <property type="entry name" value="NT_ClassII-CCAase"/>
    <property type="match status" value="1"/>
</dbReference>
<comment type="similarity">
    <text evidence="1 4">Belongs to the tRNA nucleotidyltransferase/poly(A) polymerase family.</text>
</comment>
<evidence type="ECO:0000256" key="2">
    <source>
        <dbReference type="ARBA" id="ARBA00022679"/>
    </source>
</evidence>
<accession>A0ABQ7LZ16</accession>
<comment type="caution">
    <text evidence="6">The sequence shown here is derived from an EMBL/GenBank/DDBJ whole genome shotgun (WGS) entry which is preliminary data.</text>
</comment>
<evidence type="ECO:0000313" key="7">
    <source>
        <dbReference type="Proteomes" id="UP000823674"/>
    </source>
</evidence>
<dbReference type="PANTHER" id="PTHR13734:SF5">
    <property type="entry name" value="CCA TRNA NUCLEOTIDYLTRANSFERASE, MITOCHONDRIAL"/>
    <property type="match status" value="1"/>
</dbReference>
<dbReference type="InterPro" id="IPR002646">
    <property type="entry name" value="PolA_pol_head_dom"/>
</dbReference>
<evidence type="ECO:0000256" key="4">
    <source>
        <dbReference type="RuleBase" id="RU003953"/>
    </source>
</evidence>
<name>A0ABQ7LZ16_BRACM</name>
<feature type="domain" description="Poly A polymerase head" evidence="5">
    <location>
        <begin position="36"/>
        <end position="172"/>
    </location>
</feature>
<keyword evidence="2 4" id="KW-0808">Transferase</keyword>
<dbReference type="EMBL" id="JADBGQ010000006">
    <property type="protein sequence ID" value="KAG5391794.1"/>
    <property type="molecule type" value="Genomic_DNA"/>
</dbReference>